<proteinExistence type="predicted"/>
<dbReference type="RefSeq" id="WP_184838371.1">
    <property type="nucleotide sequence ID" value="NZ_BAAAVN010000029.1"/>
</dbReference>
<dbReference type="Pfam" id="PF05336">
    <property type="entry name" value="rhaM"/>
    <property type="match status" value="1"/>
</dbReference>
<reference evidence="1 2" key="1">
    <citation type="submission" date="2020-08" db="EMBL/GenBank/DDBJ databases">
        <title>Sequencing the genomes of 1000 actinobacteria strains.</title>
        <authorList>
            <person name="Klenk H.-P."/>
        </authorList>
    </citation>
    <scope>NUCLEOTIDE SEQUENCE [LARGE SCALE GENOMIC DNA]</scope>
    <source>
        <strain evidence="1 2">DSM 17294</strain>
    </source>
</reference>
<dbReference type="GO" id="GO:0062192">
    <property type="term" value="F:L-rhamnose mutarotase activity"/>
    <property type="evidence" value="ECO:0007669"/>
    <property type="project" value="UniProtKB-EC"/>
</dbReference>
<name>A0A841DY33_9ACTN</name>
<dbReference type="EC" id="5.1.3.32" evidence="1"/>
<organism evidence="1 2">
    <name type="scientific">Kribbella solani</name>
    <dbReference type="NCBI Taxonomy" id="236067"/>
    <lineage>
        <taxon>Bacteria</taxon>
        <taxon>Bacillati</taxon>
        <taxon>Actinomycetota</taxon>
        <taxon>Actinomycetes</taxon>
        <taxon>Propionibacteriales</taxon>
        <taxon>Kribbellaceae</taxon>
        <taxon>Kribbella</taxon>
    </lineage>
</organism>
<keyword evidence="2" id="KW-1185">Reference proteome</keyword>
<dbReference type="GO" id="GO:0019301">
    <property type="term" value="P:rhamnose catabolic process"/>
    <property type="evidence" value="ECO:0007669"/>
    <property type="project" value="TreeGrafter"/>
</dbReference>
<evidence type="ECO:0000313" key="1">
    <source>
        <dbReference type="EMBL" id="MBB5981686.1"/>
    </source>
</evidence>
<dbReference type="InterPro" id="IPR008000">
    <property type="entry name" value="Rham/fucose_mutarotase"/>
</dbReference>
<accession>A0A841DY33</accession>
<protein>
    <submittedName>
        <fullName evidence="1">L-rhamnose mutarotase</fullName>
        <ecNumber evidence="1">5.1.3.32</ecNumber>
    </submittedName>
</protein>
<dbReference type="InterPro" id="IPR011008">
    <property type="entry name" value="Dimeric_a/b-barrel"/>
</dbReference>
<dbReference type="Gene3D" id="3.30.70.100">
    <property type="match status" value="1"/>
</dbReference>
<evidence type="ECO:0000313" key="2">
    <source>
        <dbReference type="Proteomes" id="UP000558997"/>
    </source>
</evidence>
<comment type="caution">
    <text evidence="1">The sequence shown here is derived from an EMBL/GenBank/DDBJ whole genome shotgun (WGS) entry which is preliminary data.</text>
</comment>
<dbReference type="EMBL" id="JACHNF010000001">
    <property type="protein sequence ID" value="MBB5981686.1"/>
    <property type="molecule type" value="Genomic_DNA"/>
</dbReference>
<keyword evidence="1" id="KW-0413">Isomerase</keyword>
<dbReference type="AlphaFoldDB" id="A0A841DY33"/>
<dbReference type="SUPFAM" id="SSF54909">
    <property type="entry name" value="Dimeric alpha+beta barrel"/>
    <property type="match status" value="1"/>
</dbReference>
<dbReference type="PANTHER" id="PTHR34389:SF2">
    <property type="entry name" value="L-RHAMNOSE MUTAROTASE"/>
    <property type="match status" value="1"/>
</dbReference>
<dbReference type="Proteomes" id="UP000558997">
    <property type="component" value="Unassembled WGS sequence"/>
</dbReference>
<gene>
    <name evidence="1" type="ORF">HDA44_005027</name>
</gene>
<sequence length="123" mass="14166">MNRYCFCLQVRTDRMAEYVERHRDVWPDMQAALRDSGWHNYSLFLRDDGLLIGYVEADDLDAAQRAMAATEVNARWQARMAEFFTGIDGRPPDESFLLLPEIFHLNPNDLAPQPAAPNHLAED</sequence>
<dbReference type="PANTHER" id="PTHR34389">
    <property type="entry name" value="L-RHAMNOSE MUTAROTASE"/>
    <property type="match status" value="1"/>
</dbReference>